<proteinExistence type="predicted"/>
<evidence type="ECO:0000313" key="2">
    <source>
        <dbReference type="EMBL" id="SER25205.1"/>
    </source>
</evidence>
<dbReference type="InterPro" id="IPR028082">
    <property type="entry name" value="Peripla_BP_I"/>
</dbReference>
<sequence>MTSVPNRRPPLSGNKLLGQLLLLSLLFTFSSCELFKPAVTPDPDRNTRVDDRNAGNDDDAGELDPIQSRRVYDPETGTYVYVQNAPTDKMDTVRWTTVSEDRMPPIVEDGSGAYDPSLGNGAGGTIETGGTGSTPITQIGTSPGGSRMLSGYNVDFALPFLTDRYLGSEDEVDPNSLWALHFYSGAKMALDELRGQGTTSYNVNVQDTKANPTKVSQLVASPEFRQSQIVIGPYLKNNVTTMAEAARGMETVLISPYSAAGGISQSNPNYVQVNPTLETHVRSLLKHAYQTQGATRIVLVTSGSASQQARLAYLQDEYKILSGNAEVEPLEELAVDMNNANASLVEYLDGRKTVFIVPVYEDEPFVANFLRLLYTSSRDDFGRSVAVYGLPQWKDFTRINFDYYEGTNVHISNSVFIDRLNPAVRAFRRNFYERFAALPRDEAYVGYDVTRYFLRMAAEHGTRFQYELEKNPEDLLHTRFRFEPVAVVPANATSFENATLDRFENKYVNMLRFADYSWKRVN</sequence>
<evidence type="ECO:0000313" key="3">
    <source>
        <dbReference type="Proteomes" id="UP000199021"/>
    </source>
</evidence>
<feature type="region of interest" description="Disordered" evidence="1">
    <location>
        <begin position="37"/>
        <end position="70"/>
    </location>
</feature>
<dbReference type="EMBL" id="FOFB01000030">
    <property type="protein sequence ID" value="SER25205.1"/>
    <property type="molecule type" value="Genomic_DNA"/>
</dbReference>
<dbReference type="AlphaFoldDB" id="A0A1H9MP55"/>
<dbReference type="Gene3D" id="3.40.50.2300">
    <property type="match status" value="2"/>
</dbReference>
<dbReference type="STRING" id="478744.SAMN05444359_13037"/>
<evidence type="ECO:0000256" key="1">
    <source>
        <dbReference type="SAM" id="MobiDB-lite"/>
    </source>
</evidence>
<dbReference type="CDD" id="cd06268">
    <property type="entry name" value="PBP1_ABC_transporter_LIVBP-like"/>
    <property type="match status" value="1"/>
</dbReference>
<dbReference type="Proteomes" id="UP000199021">
    <property type="component" value="Unassembled WGS sequence"/>
</dbReference>
<protein>
    <submittedName>
        <fullName evidence="2">ABC-type branched-chain amino acid transport system, substrate-binding protein</fullName>
    </submittedName>
</protein>
<feature type="compositionally biased region" description="Basic and acidic residues" evidence="1">
    <location>
        <begin position="42"/>
        <end position="55"/>
    </location>
</feature>
<reference evidence="3" key="1">
    <citation type="submission" date="2016-10" db="EMBL/GenBank/DDBJ databases">
        <authorList>
            <person name="Varghese N."/>
            <person name="Submissions S."/>
        </authorList>
    </citation>
    <scope>NUCLEOTIDE SEQUENCE [LARGE SCALE GENOMIC DNA]</scope>
    <source>
        <strain evidence="3">DSM 24740</strain>
    </source>
</reference>
<dbReference type="RefSeq" id="WP_139212004.1">
    <property type="nucleotide sequence ID" value="NZ_FOFB01000030.1"/>
</dbReference>
<keyword evidence="3" id="KW-1185">Reference proteome</keyword>
<organism evidence="2 3">
    <name type="scientific">Neolewinella agarilytica</name>
    <dbReference type="NCBI Taxonomy" id="478744"/>
    <lineage>
        <taxon>Bacteria</taxon>
        <taxon>Pseudomonadati</taxon>
        <taxon>Bacteroidota</taxon>
        <taxon>Saprospiria</taxon>
        <taxon>Saprospirales</taxon>
        <taxon>Lewinellaceae</taxon>
        <taxon>Neolewinella</taxon>
    </lineage>
</organism>
<accession>A0A1H9MP55</accession>
<dbReference type="PROSITE" id="PS51257">
    <property type="entry name" value="PROKAR_LIPOPROTEIN"/>
    <property type="match status" value="1"/>
</dbReference>
<gene>
    <name evidence="2" type="ORF">SAMN05444359_13037</name>
</gene>
<name>A0A1H9MP55_9BACT</name>
<dbReference type="InParanoid" id="A0A1H9MP55"/>
<dbReference type="SUPFAM" id="SSF53822">
    <property type="entry name" value="Periplasmic binding protein-like I"/>
    <property type="match status" value="1"/>
</dbReference>
<dbReference type="OrthoDB" id="1490998at2"/>